<reference evidence="1 2" key="1">
    <citation type="journal article" date="2023" name="Int. J. Syst. Evol. Microbiol.">
        <title>Ligilactobacillus ubinensis sp. nov., a novel species isolated from the wild ferment of a durian fruit (Durio zibethinus).</title>
        <authorList>
            <person name="Heng Y.C."/>
            <person name="Menon N."/>
            <person name="Chen B."/>
            <person name="Loo B.Z.L."/>
            <person name="Wong G.W.J."/>
            <person name="Lim A.C.H."/>
            <person name="Silvaraju S."/>
            <person name="Kittelmann S."/>
        </authorList>
    </citation>
    <scope>NUCLEOTIDE SEQUENCE [LARGE SCALE GENOMIC DNA]</scope>
    <source>
        <strain evidence="1 2">WILCCON 0076</strain>
    </source>
</reference>
<dbReference type="Gene3D" id="3.30.1240.10">
    <property type="match status" value="1"/>
</dbReference>
<dbReference type="InterPro" id="IPR006379">
    <property type="entry name" value="HAD-SF_hydro_IIB"/>
</dbReference>
<dbReference type="InterPro" id="IPR000150">
    <property type="entry name" value="Cof"/>
</dbReference>
<dbReference type="GO" id="GO:0016791">
    <property type="term" value="F:phosphatase activity"/>
    <property type="evidence" value="ECO:0007669"/>
    <property type="project" value="TreeGrafter"/>
</dbReference>
<dbReference type="InterPro" id="IPR036412">
    <property type="entry name" value="HAD-like_sf"/>
</dbReference>
<accession>A0A9X2JKT2</accession>
<protein>
    <submittedName>
        <fullName evidence="1">Cof-type HAD-IIB family hydrolase</fullName>
    </submittedName>
</protein>
<dbReference type="GO" id="GO:0005829">
    <property type="term" value="C:cytosol"/>
    <property type="evidence" value="ECO:0007669"/>
    <property type="project" value="TreeGrafter"/>
</dbReference>
<dbReference type="InterPro" id="IPR023214">
    <property type="entry name" value="HAD_sf"/>
</dbReference>
<dbReference type="Proteomes" id="UP001139006">
    <property type="component" value="Unassembled WGS sequence"/>
</dbReference>
<keyword evidence="2" id="KW-1185">Reference proteome</keyword>
<dbReference type="SFLD" id="SFLDG01140">
    <property type="entry name" value="C2.B:_Phosphomannomutase_and_P"/>
    <property type="match status" value="1"/>
</dbReference>
<dbReference type="SFLD" id="SFLDG01144">
    <property type="entry name" value="C2.B.4:_PGP_Like"/>
    <property type="match status" value="1"/>
</dbReference>
<proteinExistence type="predicted"/>
<comment type="caution">
    <text evidence="1">The sequence shown here is derived from an EMBL/GenBank/DDBJ whole genome shotgun (WGS) entry which is preliminary data.</text>
</comment>
<dbReference type="NCBIfam" id="TIGR01484">
    <property type="entry name" value="HAD-SF-IIB"/>
    <property type="match status" value="1"/>
</dbReference>
<keyword evidence="1" id="KW-0378">Hydrolase</keyword>
<name>A0A9X2JKT2_9LACO</name>
<dbReference type="CDD" id="cd07516">
    <property type="entry name" value="HAD_Pase"/>
    <property type="match status" value="1"/>
</dbReference>
<organism evidence="1 2">
    <name type="scientific">Ligilactobacillus ubinensis</name>
    <dbReference type="NCBI Taxonomy" id="2876789"/>
    <lineage>
        <taxon>Bacteria</taxon>
        <taxon>Bacillati</taxon>
        <taxon>Bacillota</taxon>
        <taxon>Bacilli</taxon>
        <taxon>Lactobacillales</taxon>
        <taxon>Lactobacillaceae</taxon>
        <taxon>Ligilactobacillus</taxon>
    </lineage>
</organism>
<dbReference type="PANTHER" id="PTHR10000">
    <property type="entry name" value="PHOSPHOSERINE PHOSPHATASE"/>
    <property type="match status" value="1"/>
</dbReference>
<evidence type="ECO:0000313" key="1">
    <source>
        <dbReference type="EMBL" id="MCP0885990.1"/>
    </source>
</evidence>
<dbReference type="Gene3D" id="3.40.50.1000">
    <property type="entry name" value="HAD superfamily/HAD-like"/>
    <property type="match status" value="1"/>
</dbReference>
<dbReference type="PROSITE" id="PS01229">
    <property type="entry name" value="COF_2"/>
    <property type="match status" value="1"/>
</dbReference>
<evidence type="ECO:0000313" key="2">
    <source>
        <dbReference type="Proteomes" id="UP001139006"/>
    </source>
</evidence>
<dbReference type="EMBL" id="JAIULA010000002">
    <property type="protein sequence ID" value="MCP0885990.1"/>
    <property type="molecule type" value="Genomic_DNA"/>
</dbReference>
<dbReference type="PANTHER" id="PTHR10000:SF8">
    <property type="entry name" value="HAD SUPERFAMILY HYDROLASE-LIKE, TYPE 3"/>
    <property type="match status" value="1"/>
</dbReference>
<dbReference type="SFLD" id="SFLDS00003">
    <property type="entry name" value="Haloacid_Dehalogenase"/>
    <property type="match status" value="1"/>
</dbReference>
<dbReference type="NCBIfam" id="TIGR00099">
    <property type="entry name" value="Cof-subfamily"/>
    <property type="match status" value="1"/>
</dbReference>
<gene>
    <name evidence="1" type="ORF">LB941_01405</name>
</gene>
<dbReference type="SUPFAM" id="SSF56784">
    <property type="entry name" value="HAD-like"/>
    <property type="match status" value="1"/>
</dbReference>
<dbReference type="Pfam" id="PF08282">
    <property type="entry name" value="Hydrolase_3"/>
    <property type="match status" value="1"/>
</dbReference>
<dbReference type="AlphaFoldDB" id="A0A9X2JKT2"/>
<dbReference type="GO" id="GO:0000287">
    <property type="term" value="F:magnesium ion binding"/>
    <property type="evidence" value="ECO:0007669"/>
    <property type="project" value="TreeGrafter"/>
</dbReference>
<dbReference type="RefSeq" id="WP_253358860.1">
    <property type="nucleotide sequence ID" value="NZ_JAIULA010000002.1"/>
</dbReference>
<sequence>MSKIKLFATDIDNTLINSEEKVTLRVKEAILEAKKQGVKIVLCTGRPLSGIKHILQDLGLDNQDDEFVVCFGGALVQSTSGKVLYQKELSYAEYMELEFLARKYDIYLQMESMDRIYVANRDLSLYSSQISNRTSLPISFRTPEEMKDIHSIKAMYISEPDKLIKLENDMYAGKFDNLVERLTFSKSKPFLFEANAKNVTKAQGLQVLSHELKIKPTEMMTIGDQQNDESMIELAGVGVAMENGISTLKQKADYITTDNNHDGVAAALEKFVLKG</sequence>